<dbReference type="Pfam" id="PF11286">
    <property type="entry name" value="DUF3087"/>
    <property type="match status" value="1"/>
</dbReference>
<gene>
    <name evidence="2" type="ORF">J1N51_04260</name>
</gene>
<feature type="transmembrane region" description="Helical" evidence="1">
    <location>
        <begin position="18"/>
        <end position="41"/>
    </location>
</feature>
<feature type="transmembrane region" description="Helical" evidence="1">
    <location>
        <begin position="47"/>
        <end position="67"/>
    </location>
</feature>
<dbReference type="AlphaFoldDB" id="A0A975DD58"/>
<evidence type="ECO:0000313" key="2">
    <source>
        <dbReference type="EMBL" id="QTH64688.1"/>
    </source>
</evidence>
<proteinExistence type="predicted"/>
<evidence type="ECO:0000256" key="1">
    <source>
        <dbReference type="SAM" id="Phobius"/>
    </source>
</evidence>
<keyword evidence="1" id="KW-0472">Membrane</keyword>
<keyword evidence="1" id="KW-1133">Transmembrane helix</keyword>
<keyword evidence="3" id="KW-1185">Reference proteome</keyword>
<dbReference type="EMBL" id="CP072110">
    <property type="protein sequence ID" value="QTH64688.1"/>
    <property type="molecule type" value="Genomic_DNA"/>
</dbReference>
<reference evidence="2" key="1">
    <citation type="submission" date="2021-03" db="EMBL/GenBank/DDBJ databases">
        <title>Description of Psychrosphaera ytuae sp. nov. isolated from deep sea sediment of South China Sea.</title>
        <authorList>
            <person name="Zhang J."/>
            <person name="Xu X.-D."/>
        </authorList>
    </citation>
    <scope>NUCLEOTIDE SEQUENCE</scope>
    <source>
        <strain evidence="2">MTZ26</strain>
    </source>
</reference>
<dbReference type="KEGG" id="psym:J1N51_04260"/>
<accession>A0A975DD58</accession>
<name>A0A975DD58_9GAMM</name>
<dbReference type="Proteomes" id="UP000682739">
    <property type="component" value="Chromosome"/>
</dbReference>
<organism evidence="2 3">
    <name type="scientific">Psychrosphaera ytuae</name>
    <dbReference type="NCBI Taxonomy" id="2820710"/>
    <lineage>
        <taxon>Bacteria</taxon>
        <taxon>Pseudomonadati</taxon>
        <taxon>Pseudomonadota</taxon>
        <taxon>Gammaproteobacteria</taxon>
        <taxon>Alteromonadales</taxon>
        <taxon>Pseudoalteromonadaceae</taxon>
        <taxon>Psychrosphaera</taxon>
    </lineage>
</organism>
<dbReference type="RefSeq" id="WP_208832742.1">
    <property type="nucleotide sequence ID" value="NZ_CP072110.1"/>
</dbReference>
<sequence length="168" mass="19619">MKLESIDKSVYRSHLNRILWVSIVAFASMSLLISQVTIYLFTDREGTHFWLNVMGVVVSMIIIGSVFNRIKSHPYFYEVYYVWRLKQQINYIIRKNKALEQAVEQDDVQAITIMAFYYKACEQLYTLDDNTITMSALNKKSNALQEKIDALNQSIDISDYSVDMLKAY</sequence>
<protein>
    <submittedName>
        <fullName evidence="2">DUF3087 family protein</fullName>
    </submittedName>
</protein>
<dbReference type="InterPro" id="IPR021438">
    <property type="entry name" value="DUF3087"/>
</dbReference>
<keyword evidence="1" id="KW-0812">Transmembrane</keyword>
<evidence type="ECO:0000313" key="3">
    <source>
        <dbReference type="Proteomes" id="UP000682739"/>
    </source>
</evidence>